<dbReference type="Proteomes" id="UP000294543">
    <property type="component" value="Unassembled WGS sequence"/>
</dbReference>
<organism evidence="2 3">
    <name type="scientific">Nonomuraea diastatica</name>
    <dbReference type="NCBI Taxonomy" id="1848329"/>
    <lineage>
        <taxon>Bacteria</taxon>
        <taxon>Bacillati</taxon>
        <taxon>Actinomycetota</taxon>
        <taxon>Actinomycetes</taxon>
        <taxon>Streptosporangiales</taxon>
        <taxon>Streptosporangiaceae</taxon>
        <taxon>Nonomuraea</taxon>
    </lineage>
</organism>
<evidence type="ECO:0000313" key="3">
    <source>
        <dbReference type="Proteomes" id="UP000294543"/>
    </source>
</evidence>
<dbReference type="Gene3D" id="3.40.190.10">
    <property type="entry name" value="Periplasmic binding protein-like II"/>
    <property type="match status" value="1"/>
</dbReference>
<name>A0A4R4WQI0_9ACTN</name>
<accession>A0A4R4WQI0</accession>
<proteinExistence type="predicted"/>
<reference evidence="2 3" key="1">
    <citation type="submission" date="2019-03" db="EMBL/GenBank/DDBJ databases">
        <title>Draft genome sequences of novel Actinobacteria.</title>
        <authorList>
            <person name="Sahin N."/>
            <person name="Ay H."/>
            <person name="Saygin H."/>
        </authorList>
    </citation>
    <scope>NUCLEOTIDE SEQUENCE [LARGE SCALE GENOMIC DNA]</scope>
    <source>
        <strain evidence="2 3">KC712</strain>
    </source>
</reference>
<evidence type="ECO:0000313" key="2">
    <source>
        <dbReference type="EMBL" id="TDD17010.1"/>
    </source>
</evidence>
<evidence type="ECO:0008006" key="4">
    <source>
        <dbReference type="Google" id="ProtNLM"/>
    </source>
</evidence>
<protein>
    <recommendedName>
        <fullName evidence="4">Extracellular solute-binding protein</fullName>
    </recommendedName>
</protein>
<gene>
    <name evidence="2" type="ORF">E1294_29275</name>
</gene>
<evidence type="ECO:0000256" key="1">
    <source>
        <dbReference type="SAM" id="MobiDB-lite"/>
    </source>
</evidence>
<dbReference type="OrthoDB" id="3495561at2"/>
<feature type="region of interest" description="Disordered" evidence="1">
    <location>
        <begin position="130"/>
        <end position="158"/>
    </location>
</feature>
<comment type="caution">
    <text evidence="2">The sequence shown here is derived from an EMBL/GenBank/DDBJ whole genome shotgun (WGS) entry which is preliminary data.</text>
</comment>
<sequence>MSCYAGQFGKYEGLTVNFSEAVSSAGGRLLDASGKPQVTSEAAKQAARFLADGFGSGMIPKEAITYKEEEKRVAFQEGKLLSYRNWAYGYEAAAGKDAYAFLQSVLSSGHPDSAGMEELRTLVAEPLRARRGHPLRLLPTTPPGARGRRKGGGRKRAH</sequence>
<keyword evidence="3" id="KW-1185">Reference proteome</keyword>
<feature type="compositionally biased region" description="Basic residues" evidence="1">
    <location>
        <begin position="146"/>
        <end position="158"/>
    </location>
</feature>
<dbReference type="AlphaFoldDB" id="A0A4R4WQI0"/>
<dbReference type="RefSeq" id="WP_132513668.1">
    <property type="nucleotide sequence ID" value="NZ_SMKP01000094.1"/>
</dbReference>
<dbReference type="SUPFAM" id="SSF53850">
    <property type="entry name" value="Periplasmic binding protein-like II"/>
    <property type="match status" value="1"/>
</dbReference>
<dbReference type="EMBL" id="SMKP01000094">
    <property type="protein sequence ID" value="TDD17010.1"/>
    <property type="molecule type" value="Genomic_DNA"/>
</dbReference>